<dbReference type="Proteomes" id="UP000280955">
    <property type="component" value="Unassembled WGS sequence"/>
</dbReference>
<gene>
    <name evidence="2" type="ORF">BDD30_2447</name>
</gene>
<sequence>MVLGVGTVIVLLGRILLCELTGAEDACVVNNNGSSCVVMLATVSNPVSKLLVSG</sequence>
<dbReference type="EMBL" id="RBLJ01000002">
    <property type="protein sequence ID" value="RKS60295.1"/>
    <property type="molecule type" value="Genomic_DNA"/>
</dbReference>
<reference evidence="2 3" key="1">
    <citation type="submission" date="2018-10" db="EMBL/GenBank/DDBJ databases">
        <title>Genomic Encyclopedia of Archaeal and Bacterial Type Strains, Phase II (KMG-II): from individual species to whole genera.</title>
        <authorList>
            <person name="Goeker M."/>
        </authorList>
    </citation>
    <scope>NUCLEOTIDE SEQUENCE [LARGE SCALE GENOMIC DNA]</scope>
    <source>
        <strain evidence="2 3">DSM 15149</strain>
    </source>
</reference>
<dbReference type="Gene3D" id="3.40.640.10">
    <property type="entry name" value="Type I PLP-dependent aspartate aminotransferase-like (Major domain)"/>
    <property type="match status" value="1"/>
</dbReference>
<dbReference type="GO" id="GO:0016740">
    <property type="term" value="F:transferase activity"/>
    <property type="evidence" value="ECO:0007669"/>
    <property type="project" value="UniProtKB-KW"/>
</dbReference>
<accession>A0ABX9SQK1</accession>
<dbReference type="InterPro" id="IPR018319">
    <property type="entry name" value="SelA-like"/>
</dbReference>
<dbReference type="Pfam" id="PF03841">
    <property type="entry name" value="SelA"/>
    <property type="match status" value="1"/>
</dbReference>
<evidence type="ECO:0000313" key="2">
    <source>
        <dbReference type="EMBL" id="RKS60295.1"/>
    </source>
</evidence>
<evidence type="ECO:0000313" key="3">
    <source>
        <dbReference type="Proteomes" id="UP000280955"/>
    </source>
</evidence>
<keyword evidence="2" id="KW-0808">Transferase</keyword>
<keyword evidence="3" id="KW-1185">Reference proteome</keyword>
<evidence type="ECO:0000256" key="1">
    <source>
        <dbReference type="ARBA" id="ARBA00044507"/>
    </source>
</evidence>
<proteinExistence type="inferred from homology"/>
<organism evidence="2 3">
    <name type="scientific">Photorhabdus asymbiotica</name>
    <dbReference type="NCBI Taxonomy" id="291112"/>
    <lineage>
        <taxon>Bacteria</taxon>
        <taxon>Pseudomonadati</taxon>
        <taxon>Pseudomonadota</taxon>
        <taxon>Gammaproteobacteria</taxon>
        <taxon>Enterobacterales</taxon>
        <taxon>Morganellaceae</taxon>
        <taxon>Photorhabdus</taxon>
    </lineage>
</organism>
<comment type="caution">
    <text evidence="2">The sequence shown here is derived from an EMBL/GenBank/DDBJ whole genome shotgun (WGS) entry which is preliminary data.</text>
</comment>
<name>A0ABX9SQK1_9GAMM</name>
<protein>
    <submittedName>
        <fullName evidence="2">L-seryl-tRNA selenium transferase</fullName>
    </submittedName>
</protein>
<dbReference type="InterPro" id="IPR015421">
    <property type="entry name" value="PyrdxlP-dep_Trfase_major"/>
</dbReference>
<comment type="similarity">
    <text evidence="1">Belongs to the SelA family.</text>
</comment>